<dbReference type="Gene3D" id="3.40.50.1820">
    <property type="entry name" value="alpha/beta hydrolase"/>
    <property type="match status" value="1"/>
</dbReference>
<evidence type="ECO:0000256" key="1">
    <source>
        <dbReference type="SAM" id="MobiDB-lite"/>
    </source>
</evidence>
<feature type="domain" description="Phospholipase/carboxylesterase/thioesterase" evidence="2">
    <location>
        <begin position="343"/>
        <end position="514"/>
    </location>
</feature>
<reference evidence="3 4" key="1">
    <citation type="journal article" date="2024" name="Science">
        <title>Giant polyketide synthase enzymes in the biosynthesis of giant marine polyether toxins.</title>
        <authorList>
            <person name="Fallon T.R."/>
            <person name="Shende V.V."/>
            <person name="Wierzbicki I.H."/>
            <person name="Pendleton A.L."/>
            <person name="Watervoot N.F."/>
            <person name="Auber R.P."/>
            <person name="Gonzalez D.J."/>
            <person name="Wisecaver J.H."/>
            <person name="Moore B.S."/>
        </authorList>
    </citation>
    <scope>NUCLEOTIDE SEQUENCE [LARGE SCALE GENOMIC DNA]</scope>
    <source>
        <strain evidence="3 4">12B1</strain>
    </source>
</reference>
<dbReference type="Proteomes" id="UP001515480">
    <property type="component" value="Unassembled WGS sequence"/>
</dbReference>
<protein>
    <recommendedName>
        <fullName evidence="2">Phospholipase/carboxylesterase/thioesterase domain-containing protein</fullName>
    </recommendedName>
</protein>
<sequence>MIICLGFVGRGGRICPRWFCIMAPQPSLTREEIESIRAEFFAEDIEPLLPDMYYWSRDDVSNFFESEGKVRPLDKSMDMSKYRRFRVTFAPRIAVRRHASVTAAPLGLLLTGEVFAGKVSSDANWLQLRDGKYEGGFVMVVHPEHGRLVEPEKDSAAGEVEKSHATGHEKLRSEEENAPKNNALKKQIATQVTQKACGINLKTADAAGVSRDSLFDHFELSDCGSGDIGQELVIDFQQSFRLEGIPDNMYDTDYADDTEAITWCVMGGQLGPVPLKKGGRKQAVGGMRQRIEWLGGLRCIIAERDEGSDEPPVLVVVLAHGINVLSDDLFGLAYFCGTFGDGGMPRVRFVIPGGPEECEKPQEMLRALRRWFEWSEATSAATAEANMKKNLPLFINCANAALEHAPNARLALCGFSQGAFVSLYAACMGLKPAALIQLCGQAPFSDLPTGALDGVSLLVAAGSLDPIAPVSTAEQLLVSCHKAGAVADEPLFCFDGEHDVTQEVATKVAEFLAQLLTKN</sequence>
<evidence type="ECO:0000259" key="2">
    <source>
        <dbReference type="Pfam" id="PF02230"/>
    </source>
</evidence>
<feature type="compositionally biased region" description="Basic and acidic residues" evidence="1">
    <location>
        <begin position="151"/>
        <end position="178"/>
    </location>
</feature>
<proteinExistence type="predicted"/>
<keyword evidence="4" id="KW-1185">Reference proteome</keyword>
<dbReference type="Pfam" id="PF02230">
    <property type="entry name" value="Abhydrolase_2"/>
    <property type="match status" value="1"/>
</dbReference>
<dbReference type="InterPro" id="IPR029058">
    <property type="entry name" value="AB_hydrolase_fold"/>
</dbReference>
<accession>A0AB34IZE5</accession>
<gene>
    <name evidence="3" type="ORF">AB1Y20_006779</name>
</gene>
<feature type="region of interest" description="Disordered" evidence="1">
    <location>
        <begin position="151"/>
        <end position="182"/>
    </location>
</feature>
<name>A0AB34IZE5_PRYPA</name>
<dbReference type="InterPro" id="IPR003140">
    <property type="entry name" value="PLipase/COase/thioEstase"/>
</dbReference>
<dbReference type="AlphaFoldDB" id="A0AB34IZE5"/>
<organism evidence="3 4">
    <name type="scientific">Prymnesium parvum</name>
    <name type="common">Toxic golden alga</name>
    <dbReference type="NCBI Taxonomy" id="97485"/>
    <lineage>
        <taxon>Eukaryota</taxon>
        <taxon>Haptista</taxon>
        <taxon>Haptophyta</taxon>
        <taxon>Prymnesiophyceae</taxon>
        <taxon>Prymnesiales</taxon>
        <taxon>Prymnesiaceae</taxon>
        <taxon>Prymnesium</taxon>
    </lineage>
</organism>
<evidence type="ECO:0000313" key="3">
    <source>
        <dbReference type="EMBL" id="KAL1510474.1"/>
    </source>
</evidence>
<evidence type="ECO:0000313" key="4">
    <source>
        <dbReference type="Proteomes" id="UP001515480"/>
    </source>
</evidence>
<dbReference type="SUPFAM" id="SSF53474">
    <property type="entry name" value="alpha/beta-Hydrolases"/>
    <property type="match status" value="1"/>
</dbReference>
<dbReference type="EMBL" id="JBGBPQ010000015">
    <property type="protein sequence ID" value="KAL1510474.1"/>
    <property type="molecule type" value="Genomic_DNA"/>
</dbReference>
<comment type="caution">
    <text evidence="3">The sequence shown here is derived from an EMBL/GenBank/DDBJ whole genome shotgun (WGS) entry which is preliminary data.</text>
</comment>
<dbReference type="GO" id="GO:0016787">
    <property type="term" value="F:hydrolase activity"/>
    <property type="evidence" value="ECO:0007669"/>
    <property type="project" value="InterPro"/>
</dbReference>